<evidence type="ECO:0000256" key="5">
    <source>
        <dbReference type="ARBA" id="ARBA00022683"/>
    </source>
</evidence>
<evidence type="ECO:0000256" key="9">
    <source>
        <dbReference type="SAM" id="Phobius"/>
    </source>
</evidence>
<comment type="caution">
    <text evidence="11">The sequence shown here is derived from an EMBL/GenBank/DDBJ whole genome shotgun (WGS) entry which is preliminary data.</text>
</comment>
<dbReference type="Proteomes" id="UP000697330">
    <property type="component" value="Unassembled WGS sequence"/>
</dbReference>
<feature type="transmembrane region" description="Helical" evidence="9">
    <location>
        <begin position="299"/>
        <end position="329"/>
    </location>
</feature>
<organism evidence="11 12">
    <name type="scientific">Thermophilibacter provencensis</name>
    <dbReference type="NCBI Taxonomy" id="1852386"/>
    <lineage>
        <taxon>Bacteria</taxon>
        <taxon>Bacillati</taxon>
        <taxon>Actinomycetota</taxon>
        <taxon>Coriobacteriia</taxon>
        <taxon>Coriobacteriales</taxon>
        <taxon>Atopobiaceae</taxon>
        <taxon>Thermophilibacter</taxon>
    </lineage>
</organism>
<feature type="transmembrane region" description="Helical" evidence="9">
    <location>
        <begin position="47"/>
        <end position="67"/>
    </location>
</feature>
<dbReference type="PANTHER" id="PTHR37324">
    <property type="entry name" value="PTS SYSTEM GALACTITOL-SPECIFIC EIIC COMPONENT"/>
    <property type="match status" value="1"/>
</dbReference>
<dbReference type="RefSeq" id="WP_273445582.1">
    <property type="nucleotide sequence ID" value="NZ_CALUGK010000001.1"/>
</dbReference>
<keyword evidence="6 9" id="KW-0812">Transmembrane</keyword>
<evidence type="ECO:0000313" key="12">
    <source>
        <dbReference type="Proteomes" id="UP000697330"/>
    </source>
</evidence>
<evidence type="ECO:0000256" key="2">
    <source>
        <dbReference type="ARBA" id="ARBA00022448"/>
    </source>
</evidence>
<feature type="domain" description="PTS EIIC type-2" evidence="10">
    <location>
        <begin position="12"/>
        <end position="456"/>
    </location>
</feature>
<evidence type="ECO:0000259" key="10">
    <source>
        <dbReference type="PROSITE" id="PS51104"/>
    </source>
</evidence>
<keyword evidence="4" id="KW-0762">Sugar transport</keyword>
<protein>
    <submittedName>
        <fullName evidence="11">PTS galactitol transporter subunit IIC</fullName>
    </submittedName>
</protein>
<accession>A0A921GJ03</accession>
<feature type="transmembrane region" description="Helical" evidence="9">
    <location>
        <begin position="422"/>
        <end position="440"/>
    </location>
</feature>
<keyword evidence="2" id="KW-0813">Transport</keyword>
<name>A0A921GJ03_9ACTN</name>
<evidence type="ECO:0000256" key="7">
    <source>
        <dbReference type="ARBA" id="ARBA00022989"/>
    </source>
</evidence>
<evidence type="ECO:0000256" key="1">
    <source>
        <dbReference type="ARBA" id="ARBA00004651"/>
    </source>
</evidence>
<dbReference type="EMBL" id="DYWQ01000151">
    <property type="protein sequence ID" value="HJF46018.1"/>
    <property type="molecule type" value="Genomic_DNA"/>
</dbReference>
<evidence type="ECO:0000313" key="11">
    <source>
        <dbReference type="EMBL" id="HJF46018.1"/>
    </source>
</evidence>
<dbReference type="PANTHER" id="PTHR37324:SF2">
    <property type="entry name" value="PTS SYSTEM GALACTITOL-SPECIFIC EIIC COMPONENT"/>
    <property type="match status" value="1"/>
</dbReference>
<reference evidence="11" key="2">
    <citation type="submission" date="2021-09" db="EMBL/GenBank/DDBJ databases">
        <authorList>
            <person name="Gilroy R."/>
        </authorList>
    </citation>
    <scope>NUCLEOTIDE SEQUENCE</scope>
    <source>
        <strain evidence="11">CHK124-7917</strain>
    </source>
</reference>
<feature type="transmembrane region" description="Helical" evidence="9">
    <location>
        <begin position="224"/>
        <end position="246"/>
    </location>
</feature>
<feature type="transmembrane region" description="Helical" evidence="9">
    <location>
        <begin position="140"/>
        <end position="163"/>
    </location>
</feature>
<keyword evidence="7 9" id="KW-1133">Transmembrane helix</keyword>
<dbReference type="InterPro" id="IPR013853">
    <property type="entry name" value="EIIC-GAT"/>
</dbReference>
<dbReference type="GO" id="GO:0015577">
    <property type="term" value="F:galactitol transmembrane transporter activity"/>
    <property type="evidence" value="ECO:0007669"/>
    <property type="project" value="InterPro"/>
</dbReference>
<proteinExistence type="predicted"/>
<dbReference type="InterPro" id="IPR004703">
    <property type="entry name" value="PTS_sugar-sp_permease"/>
</dbReference>
<keyword evidence="8 9" id="KW-0472">Membrane</keyword>
<reference evidence="11" key="1">
    <citation type="journal article" date="2021" name="PeerJ">
        <title>Extensive microbial diversity within the chicken gut microbiome revealed by metagenomics and culture.</title>
        <authorList>
            <person name="Gilroy R."/>
            <person name="Ravi A."/>
            <person name="Getino M."/>
            <person name="Pursley I."/>
            <person name="Horton D.L."/>
            <person name="Alikhan N.F."/>
            <person name="Baker D."/>
            <person name="Gharbi K."/>
            <person name="Hall N."/>
            <person name="Watson M."/>
            <person name="Adriaenssens E.M."/>
            <person name="Foster-Nyarko E."/>
            <person name="Jarju S."/>
            <person name="Secka A."/>
            <person name="Antonio M."/>
            <person name="Oren A."/>
            <person name="Chaudhuri R.R."/>
            <person name="La Ragione R."/>
            <person name="Hildebrand F."/>
            <person name="Pallen M.J."/>
        </authorList>
    </citation>
    <scope>NUCLEOTIDE SEQUENCE</scope>
    <source>
        <strain evidence="11">CHK124-7917</strain>
    </source>
</reference>
<evidence type="ECO:0000256" key="4">
    <source>
        <dbReference type="ARBA" id="ARBA00022597"/>
    </source>
</evidence>
<gene>
    <name evidence="11" type="ORF">K8U72_09590</name>
</gene>
<evidence type="ECO:0000256" key="3">
    <source>
        <dbReference type="ARBA" id="ARBA00022475"/>
    </source>
</evidence>
<sequence length="460" mass="49333">MDAFLETVSTVFQALINAGAYVMLPIIITIIGLVFRMNIGKAFKSGITITCGFVGINLLVNLLKSAVSPAASAMVANFGLNLDVTDVGWGAISSVTWASPIVAFLVFEILGINILMLVLKLTKTMDVDIWNYHHMMIAGILVFFVTNNIVWALVATAFTAVMTLKFADWTSPLIEHFFGIPDVTLPTISYTSSIIIAAPLNWVIDRIPGLNKINVSIKGVQKYLGIFGDPMMLGLILGCAMGALALMPIDQIFLTGVNVAAVMVLMPKMTAMFVEGLMPISDGAQKFTTKHFGGQSLSIGLDAAVVVGNPEVITTALIMIPVTILLAFVLPGNRMMPLADLSVVTFRVALVVALCRGNVFRSILISIPVMAAILYAGTFAAPYLTDLATSTGLTFDGQIASMAGPSLTQTAIVFWTCVSENAIILVPVAVVIFVAVWFLVEKKIGMEKIEAYAAEYEEME</sequence>
<feature type="transmembrane region" description="Helical" evidence="9">
    <location>
        <begin position="362"/>
        <end position="384"/>
    </location>
</feature>
<dbReference type="GO" id="GO:0009401">
    <property type="term" value="P:phosphoenolpyruvate-dependent sugar phosphotransferase system"/>
    <property type="evidence" value="ECO:0007669"/>
    <property type="project" value="UniProtKB-KW"/>
</dbReference>
<feature type="transmembrane region" description="Helical" evidence="9">
    <location>
        <begin position="183"/>
        <end position="204"/>
    </location>
</feature>
<feature type="transmembrane region" description="Helical" evidence="9">
    <location>
        <begin position="87"/>
        <end position="119"/>
    </location>
</feature>
<dbReference type="PIRSF" id="PIRSF006304">
    <property type="entry name" value="GatC"/>
    <property type="match status" value="1"/>
</dbReference>
<dbReference type="InterPro" id="IPR013014">
    <property type="entry name" value="PTS_EIIC_2"/>
</dbReference>
<feature type="transmembrane region" description="Helical" evidence="9">
    <location>
        <begin position="12"/>
        <end position="35"/>
    </location>
</feature>
<keyword evidence="5" id="KW-0598">Phosphotransferase system</keyword>
<dbReference type="PROSITE" id="PS51104">
    <property type="entry name" value="PTS_EIIC_TYPE_2"/>
    <property type="match status" value="1"/>
</dbReference>
<comment type="subcellular location">
    <subcellularLocation>
        <location evidence="1">Cell membrane</location>
        <topology evidence="1">Multi-pass membrane protein</topology>
    </subcellularLocation>
</comment>
<evidence type="ECO:0000256" key="6">
    <source>
        <dbReference type="ARBA" id="ARBA00022692"/>
    </source>
</evidence>
<evidence type="ECO:0000256" key="8">
    <source>
        <dbReference type="ARBA" id="ARBA00023136"/>
    </source>
</evidence>
<keyword evidence="3" id="KW-1003">Cell membrane</keyword>
<dbReference type="AlphaFoldDB" id="A0A921GJ03"/>
<dbReference type="GO" id="GO:0005886">
    <property type="term" value="C:plasma membrane"/>
    <property type="evidence" value="ECO:0007669"/>
    <property type="project" value="UniProtKB-SubCell"/>
</dbReference>
<dbReference type="Pfam" id="PF03611">
    <property type="entry name" value="EIIC-GAT"/>
    <property type="match status" value="1"/>
</dbReference>